<dbReference type="SUPFAM" id="SSF52799">
    <property type="entry name" value="(Phosphotyrosine protein) phosphatases II"/>
    <property type="match status" value="1"/>
</dbReference>
<dbReference type="AlphaFoldDB" id="A0A556TU19"/>
<dbReference type="GO" id="GO:0001706">
    <property type="term" value="P:endoderm formation"/>
    <property type="evidence" value="ECO:0007669"/>
    <property type="project" value="TreeGrafter"/>
</dbReference>
<evidence type="ECO:0000259" key="6">
    <source>
        <dbReference type="PROSITE" id="PS50056"/>
    </source>
</evidence>
<comment type="similarity">
    <text evidence="1">Belongs to the protein-tyrosine phosphatase family. Non-receptor class dual specificity subfamily.</text>
</comment>
<dbReference type="Proteomes" id="UP000319801">
    <property type="component" value="Unassembled WGS sequence"/>
</dbReference>
<evidence type="ECO:0000313" key="9">
    <source>
        <dbReference type="Proteomes" id="UP000319801"/>
    </source>
</evidence>
<dbReference type="GO" id="GO:0005737">
    <property type="term" value="C:cytoplasm"/>
    <property type="evidence" value="ECO:0007669"/>
    <property type="project" value="TreeGrafter"/>
</dbReference>
<evidence type="ECO:0000256" key="2">
    <source>
        <dbReference type="ARBA" id="ARBA00022801"/>
    </source>
</evidence>
<dbReference type="PROSITE" id="PS00383">
    <property type="entry name" value="TYR_PHOSPHATASE_1"/>
    <property type="match status" value="1"/>
</dbReference>
<dbReference type="Gene3D" id="3.90.190.10">
    <property type="entry name" value="Protein tyrosine phosphatase superfamily"/>
    <property type="match status" value="2"/>
</dbReference>
<feature type="domain" description="Rhodanese" evidence="7">
    <location>
        <begin position="69"/>
        <end position="187"/>
    </location>
</feature>
<dbReference type="OrthoDB" id="165342at2759"/>
<keyword evidence="2" id="KW-0378">Hydrolase</keyword>
<dbReference type="InterPro" id="IPR001763">
    <property type="entry name" value="Rhodanese-like_dom"/>
</dbReference>
<keyword evidence="9" id="KW-1185">Reference proteome</keyword>
<evidence type="ECO:0000313" key="8">
    <source>
        <dbReference type="EMBL" id="TSK67262.1"/>
    </source>
</evidence>
<accession>A0A556TU19</accession>
<dbReference type="InterPro" id="IPR036873">
    <property type="entry name" value="Rhodanese-like_dom_sf"/>
</dbReference>
<dbReference type="InterPro" id="IPR008343">
    <property type="entry name" value="MKP"/>
</dbReference>
<evidence type="ECO:0000256" key="1">
    <source>
        <dbReference type="ARBA" id="ARBA00008601"/>
    </source>
</evidence>
<dbReference type="SMART" id="SM00450">
    <property type="entry name" value="RHOD"/>
    <property type="match status" value="1"/>
</dbReference>
<feature type="domain" description="Tyrosine-protein phosphatase" evidence="5">
    <location>
        <begin position="213"/>
        <end position="337"/>
    </location>
</feature>
<dbReference type="PROSITE" id="PS50054">
    <property type="entry name" value="TYR_PHOSPHATASE_DUAL"/>
    <property type="match status" value="1"/>
</dbReference>
<dbReference type="PROSITE" id="PS50206">
    <property type="entry name" value="RHODANESE_3"/>
    <property type="match status" value="1"/>
</dbReference>
<dbReference type="CDD" id="cd01446">
    <property type="entry name" value="DSP_MapKP"/>
    <property type="match status" value="1"/>
</dbReference>
<feature type="domain" description="Tyrosine specific protein phosphatases" evidence="6">
    <location>
        <begin position="258"/>
        <end position="315"/>
    </location>
</feature>
<dbReference type="PANTHER" id="PTHR10159:SF40">
    <property type="entry name" value="DUAL SPECIFICITY PROTEIN PHOSPHATASE 5"/>
    <property type="match status" value="1"/>
</dbReference>
<feature type="region of interest" description="Disordered" evidence="4">
    <location>
        <begin position="189"/>
        <end position="209"/>
    </location>
</feature>
<dbReference type="SUPFAM" id="SSF52821">
    <property type="entry name" value="Rhodanese/Cell cycle control phosphatase"/>
    <property type="match status" value="1"/>
</dbReference>
<dbReference type="InterPro" id="IPR000387">
    <property type="entry name" value="Tyr_Pase_dom"/>
</dbReference>
<dbReference type="InterPro" id="IPR020422">
    <property type="entry name" value="TYR_PHOSPHATASE_DUAL_dom"/>
</dbReference>
<organism evidence="8 9">
    <name type="scientific">Bagarius yarrelli</name>
    <name type="common">Goonch</name>
    <name type="synonym">Bagrus yarrelli</name>
    <dbReference type="NCBI Taxonomy" id="175774"/>
    <lineage>
        <taxon>Eukaryota</taxon>
        <taxon>Metazoa</taxon>
        <taxon>Chordata</taxon>
        <taxon>Craniata</taxon>
        <taxon>Vertebrata</taxon>
        <taxon>Euteleostomi</taxon>
        <taxon>Actinopterygii</taxon>
        <taxon>Neopterygii</taxon>
        <taxon>Teleostei</taxon>
        <taxon>Ostariophysi</taxon>
        <taxon>Siluriformes</taxon>
        <taxon>Sisoridae</taxon>
        <taxon>Sisorinae</taxon>
        <taxon>Bagarius</taxon>
    </lineage>
</organism>
<sequence length="387" mass="43931">MRDRTRESTGEALEKALEKEPEKEPEKEQEKALENEREKEQEKEREEREQEEENKRRERTRERKILRKDSGKCLILDCRPYLSFASSCVRGSVNVNLNSVVVRRSRGAPVPLRFVVPDEQALYRLREGGVSVVVALDEGTPHLHKLKKDSVARLAIHSLAHLTSCANICFLKGGYQSFHVQYPELCTETKPAQERPTSDTPEVQPGTDYTRDGPVELLPFLYLGSAYHARRHDCLSELRITALLNVSRRDGQCDGGPQRYKRIAVEDNEVKREGGKVLVHCEAGISRSPTICMAYLMKTQRLRLEEAFDAVRQRRAVISPNFSFMGQLLQFENEVLASASDSNTENGDDQHKSDEFTIDNSYESSVFSFPTSFLSPIKLSPIASLTT</sequence>
<evidence type="ECO:0000259" key="7">
    <source>
        <dbReference type="PROSITE" id="PS50206"/>
    </source>
</evidence>
<feature type="region of interest" description="Disordered" evidence="4">
    <location>
        <begin position="1"/>
        <end position="60"/>
    </location>
</feature>
<dbReference type="PRINTS" id="PR01764">
    <property type="entry name" value="MAPKPHPHTASE"/>
</dbReference>
<comment type="caution">
    <text evidence="8">The sequence shown here is derived from an EMBL/GenBank/DDBJ whole genome shotgun (WGS) entry which is preliminary data.</text>
</comment>
<dbReference type="GO" id="GO:0005634">
    <property type="term" value="C:nucleus"/>
    <property type="evidence" value="ECO:0007669"/>
    <property type="project" value="TreeGrafter"/>
</dbReference>
<dbReference type="Gene3D" id="3.40.250.10">
    <property type="entry name" value="Rhodanese-like domain"/>
    <property type="match status" value="1"/>
</dbReference>
<keyword evidence="3" id="KW-0904">Protein phosphatase</keyword>
<dbReference type="GO" id="GO:0017017">
    <property type="term" value="F:MAP kinase tyrosine/serine/threonine phosphatase activity"/>
    <property type="evidence" value="ECO:0007669"/>
    <property type="project" value="InterPro"/>
</dbReference>
<dbReference type="PROSITE" id="PS50056">
    <property type="entry name" value="TYR_PHOSPHATASE_2"/>
    <property type="match status" value="1"/>
</dbReference>
<dbReference type="SMART" id="SM00195">
    <property type="entry name" value="DSPc"/>
    <property type="match status" value="1"/>
</dbReference>
<dbReference type="InterPro" id="IPR029021">
    <property type="entry name" value="Prot-tyrosine_phosphatase-like"/>
</dbReference>
<dbReference type="Pfam" id="PF00782">
    <property type="entry name" value="DSPc"/>
    <property type="match status" value="1"/>
</dbReference>
<reference evidence="8 9" key="1">
    <citation type="journal article" date="2019" name="Genome Biol. Evol.">
        <title>Whole-Genome Sequencing of the Giant Devil Catfish, Bagarius yarrelli.</title>
        <authorList>
            <person name="Jiang W."/>
            <person name="Lv Y."/>
            <person name="Cheng L."/>
            <person name="Yang K."/>
            <person name="Chao B."/>
            <person name="Wang X."/>
            <person name="Li Y."/>
            <person name="Pan X."/>
            <person name="You X."/>
            <person name="Zhang Y."/>
            <person name="Yang J."/>
            <person name="Li J."/>
            <person name="Zhang X."/>
            <person name="Liu S."/>
            <person name="Sun C."/>
            <person name="Yang J."/>
            <person name="Shi Q."/>
        </authorList>
    </citation>
    <scope>NUCLEOTIDE SEQUENCE [LARGE SCALE GENOMIC DNA]</scope>
    <source>
        <strain evidence="8">JWS20170419001</strain>
        <tissue evidence="8">Muscle</tissue>
    </source>
</reference>
<evidence type="ECO:0000259" key="5">
    <source>
        <dbReference type="PROSITE" id="PS50054"/>
    </source>
</evidence>
<proteinExistence type="inferred from homology"/>
<dbReference type="PANTHER" id="PTHR10159">
    <property type="entry name" value="DUAL SPECIFICITY PROTEIN PHOSPHATASE"/>
    <property type="match status" value="1"/>
</dbReference>
<evidence type="ECO:0000256" key="4">
    <source>
        <dbReference type="SAM" id="MobiDB-lite"/>
    </source>
</evidence>
<gene>
    <name evidence="8" type="ORF">Baya_5239</name>
</gene>
<dbReference type="InterPro" id="IPR000340">
    <property type="entry name" value="Dual-sp_phosphatase_cat-dom"/>
</dbReference>
<dbReference type="InterPro" id="IPR016130">
    <property type="entry name" value="Tyr_Pase_AS"/>
</dbReference>
<dbReference type="EMBL" id="VCAZ01000018">
    <property type="protein sequence ID" value="TSK67262.1"/>
    <property type="molecule type" value="Genomic_DNA"/>
</dbReference>
<evidence type="ECO:0000256" key="3">
    <source>
        <dbReference type="ARBA" id="ARBA00022912"/>
    </source>
</evidence>
<name>A0A556TU19_BAGYA</name>
<protein>
    <submittedName>
        <fullName evidence="8">Dual specificity protein phosphatase 5</fullName>
    </submittedName>
</protein>
<dbReference type="GO" id="GO:0043409">
    <property type="term" value="P:negative regulation of MAPK cascade"/>
    <property type="evidence" value="ECO:0007669"/>
    <property type="project" value="TreeGrafter"/>
</dbReference>